<dbReference type="PANTHER" id="PTHR31674">
    <property type="entry name" value="B3 DOMAIN-CONTAINING PROTEIN REM-LIKE 3-RELATED"/>
    <property type="match status" value="1"/>
</dbReference>
<keyword evidence="6" id="KW-0539">Nucleus</keyword>
<reference evidence="8 9" key="1">
    <citation type="submission" date="2020-06" db="EMBL/GenBank/DDBJ databases">
        <title>Transcriptomic and genomic resources for Thalictrum thalictroides and T. hernandezii: Facilitating candidate gene discovery in an emerging model plant lineage.</title>
        <authorList>
            <person name="Arias T."/>
            <person name="Riano-Pachon D.M."/>
            <person name="Di Stilio V.S."/>
        </authorList>
    </citation>
    <scope>NUCLEOTIDE SEQUENCE [LARGE SCALE GENOMIC DNA]</scope>
    <source>
        <strain evidence="9">cv. WT478/WT964</strain>
        <tissue evidence="8">Leaves</tissue>
    </source>
</reference>
<dbReference type="Gene3D" id="2.40.330.10">
    <property type="entry name" value="DNA-binding pseudobarrel domain"/>
    <property type="match status" value="2"/>
</dbReference>
<dbReference type="OrthoDB" id="1109907at2759"/>
<name>A0A7J6WED8_THATH</name>
<protein>
    <recommendedName>
        <fullName evidence="7">TF-B3 domain-containing protein</fullName>
    </recommendedName>
</protein>
<proteinExistence type="predicted"/>
<evidence type="ECO:0000256" key="3">
    <source>
        <dbReference type="ARBA" id="ARBA00023015"/>
    </source>
</evidence>
<organism evidence="8 9">
    <name type="scientific">Thalictrum thalictroides</name>
    <name type="common">Rue-anemone</name>
    <name type="synonym">Anemone thalictroides</name>
    <dbReference type="NCBI Taxonomy" id="46969"/>
    <lineage>
        <taxon>Eukaryota</taxon>
        <taxon>Viridiplantae</taxon>
        <taxon>Streptophyta</taxon>
        <taxon>Embryophyta</taxon>
        <taxon>Tracheophyta</taxon>
        <taxon>Spermatophyta</taxon>
        <taxon>Magnoliopsida</taxon>
        <taxon>Ranunculales</taxon>
        <taxon>Ranunculaceae</taxon>
        <taxon>Thalictroideae</taxon>
        <taxon>Thalictrum</taxon>
    </lineage>
</organism>
<dbReference type="AlphaFoldDB" id="A0A7J6WED8"/>
<dbReference type="Proteomes" id="UP000554482">
    <property type="component" value="Unassembled WGS sequence"/>
</dbReference>
<dbReference type="SUPFAM" id="SSF101936">
    <property type="entry name" value="DNA-binding pseudobarrel domain"/>
    <property type="match status" value="2"/>
</dbReference>
<dbReference type="PANTHER" id="PTHR31674:SF62">
    <property type="entry name" value="B3 DOMAIN-CONTAINING PROTEIN REM14-RELATED"/>
    <property type="match status" value="1"/>
</dbReference>
<evidence type="ECO:0000256" key="5">
    <source>
        <dbReference type="ARBA" id="ARBA00023163"/>
    </source>
</evidence>
<evidence type="ECO:0000256" key="1">
    <source>
        <dbReference type="ARBA" id="ARBA00004123"/>
    </source>
</evidence>
<gene>
    <name evidence="8" type="ORF">FRX31_014605</name>
</gene>
<accession>A0A7J6WED8</accession>
<evidence type="ECO:0000313" key="8">
    <source>
        <dbReference type="EMBL" id="KAF5195806.1"/>
    </source>
</evidence>
<dbReference type="GO" id="GO:0003677">
    <property type="term" value="F:DNA binding"/>
    <property type="evidence" value="ECO:0007669"/>
    <property type="project" value="UniProtKB-KW"/>
</dbReference>
<evidence type="ECO:0000256" key="2">
    <source>
        <dbReference type="ARBA" id="ARBA00022737"/>
    </source>
</evidence>
<dbReference type="EMBL" id="JABWDY010016815">
    <property type="protein sequence ID" value="KAF5195806.1"/>
    <property type="molecule type" value="Genomic_DNA"/>
</dbReference>
<feature type="domain" description="TF-B3" evidence="7">
    <location>
        <begin position="1"/>
        <end position="52"/>
    </location>
</feature>
<keyword evidence="2" id="KW-0677">Repeat</keyword>
<dbReference type="Pfam" id="PF02362">
    <property type="entry name" value="B3"/>
    <property type="match status" value="1"/>
</dbReference>
<evidence type="ECO:0000256" key="6">
    <source>
        <dbReference type="ARBA" id="ARBA00023242"/>
    </source>
</evidence>
<dbReference type="PROSITE" id="PS50863">
    <property type="entry name" value="B3"/>
    <property type="match status" value="2"/>
</dbReference>
<comment type="subcellular location">
    <subcellularLocation>
        <location evidence="1">Nucleus</location>
    </subcellularLocation>
</comment>
<sequence>MMLTVVDDFGSNTGAEDGWEVFVREHGVDVGDLLVFKYEGGFTFEVIVFDATMCEREYNPKDDQLFMEKARRAADEKEKNFANEFTSLKGTAERIKRVKDDRSRLTIVIRPSHIDWKTLLIPAKFGRENHLDKKSIQPCMITLKDSKNGKSWEVGLRHATNGQAILGLDWPKFVNANKLKIGDVCTFKLVSKDSKTKIVMEFKVFKNLNHEA</sequence>
<dbReference type="InterPro" id="IPR039218">
    <property type="entry name" value="REM_fam"/>
</dbReference>
<dbReference type="GO" id="GO:0005634">
    <property type="term" value="C:nucleus"/>
    <property type="evidence" value="ECO:0007669"/>
    <property type="project" value="UniProtKB-SubCell"/>
</dbReference>
<evidence type="ECO:0000259" key="7">
    <source>
        <dbReference type="PROSITE" id="PS50863"/>
    </source>
</evidence>
<keyword evidence="4" id="KW-0238">DNA-binding</keyword>
<keyword evidence="9" id="KW-1185">Reference proteome</keyword>
<feature type="domain" description="TF-B3" evidence="7">
    <location>
        <begin position="104"/>
        <end position="204"/>
    </location>
</feature>
<keyword evidence="3" id="KW-0805">Transcription regulation</keyword>
<keyword evidence="5" id="KW-0804">Transcription</keyword>
<comment type="caution">
    <text evidence="8">The sequence shown here is derived from an EMBL/GenBank/DDBJ whole genome shotgun (WGS) entry which is preliminary data.</text>
</comment>
<dbReference type="SMART" id="SM01019">
    <property type="entry name" value="B3"/>
    <property type="match status" value="1"/>
</dbReference>
<evidence type="ECO:0000256" key="4">
    <source>
        <dbReference type="ARBA" id="ARBA00023125"/>
    </source>
</evidence>
<dbReference type="InterPro" id="IPR015300">
    <property type="entry name" value="DNA-bd_pseudobarrel_sf"/>
</dbReference>
<dbReference type="InterPro" id="IPR003340">
    <property type="entry name" value="B3_DNA-bd"/>
</dbReference>
<dbReference type="CDD" id="cd10017">
    <property type="entry name" value="B3_DNA"/>
    <property type="match status" value="1"/>
</dbReference>
<evidence type="ECO:0000313" key="9">
    <source>
        <dbReference type="Proteomes" id="UP000554482"/>
    </source>
</evidence>